<keyword evidence="7 8" id="KW-0133">Cell shape</keyword>
<evidence type="ECO:0000313" key="12">
    <source>
        <dbReference type="Proteomes" id="UP000042527"/>
    </source>
</evidence>
<keyword evidence="7 8" id="KW-0132">Cell division</keyword>
<accession>A0A0B7GYA8</accession>
<dbReference type="HAMAP" id="MF_00639">
    <property type="entry name" value="MurD"/>
    <property type="match status" value="1"/>
</dbReference>
<organism evidence="11 12">
    <name type="scientific">Treponema phagedenis</name>
    <dbReference type="NCBI Taxonomy" id="162"/>
    <lineage>
        <taxon>Bacteria</taxon>
        <taxon>Pseudomonadati</taxon>
        <taxon>Spirochaetota</taxon>
        <taxon>Spirochaetia</taxon>
        <taxon>Spirochaetales</taxon>
        <taxon>Treponemataceae</taxon>
        <taxon>Treponema</taxon>
    </lineage>
</organism>
<evidence type="ECO:0000256" key="1">
    <source>
        <dbReference type="ARBA" id="ARBA00004496"/>
    </source>
</evidence>
<feature type="domain" description="Mur ligase C-terminal" evidence="9">
    <location>
        <begin position="340"/>
        <end position="451"/>
    </location>
</feature>
<dbReference type="GO" id="GO:0051301">
    <property type="term" value="P:cell division"/>
    <property type="evidence" value="ECO:0007669"/>
    <property type="project" value="UniProtKB-KW"/>
</dbReference>
<dbReference type="InterPro" id="IPR004101">
    <property type="entry name" value="Mur_ligase_C"/>
</dbReference>
<dbReference type="PANTHER" id="PTHR43692">
    <property type="entry name" value="UDP-N-ACETYLMURAMOYLALANINE--D-GLUTAMATE LIGASE"/>
    <property type="match status" value="1"/>
</dbReference>
<dbReference type="NCBIfam" id="TIGR01087">
    <property type="entry name" value="murD"/>
    <property type="match status" value="1"/>
</dbReference>
<keyword evidence="7 8" id="KW-0573">Peptidoglycan synthesis</keyword>
<gene>
    <name evidence="7 11" type="primary">murD</name>
    <name evidence="11" type="ORF">TPHV1_20168</name>
</gene>
<evidence type="ECO:0000313" key="11">
    <source>
        <dbReference type="EMBL" id="CEM61631.1"/>
    </source>
</evidence>
<dbReference type="Gene3D" id="3.90.190.20">
    <property type="entry name" value="Mur ligase, C-terminal domain"/>
    <property type="match status" value="1"/>
</dbReference>
<evidence type="ECO:0000256" key="4">
    <source>
        <dbReference type="ARBA" id="ARBA00022598"/>
    </source>
</evidence>
<evidence type="ECO:0000256" key="7">
    <source>
        <dbReference type="HAMAP-Rule" id="MF_00639"/>
    </source>
</evidence>
<feature type="domain" description="Mur ligase central" evidence="10">
    <location>
        <begin position="118"/>
        <end position="304"/>
    </location>
</feature>
<keyword evidence="12" id="KW-1185">Reference proteome</keyword>
<evidence type="ECO:0000256" key="8">
    <source>
        <dbReference type="RuleBase" id="RU003664"/>
    </source>
</evidence>
<comment type="subcellular location">
    <subcellularLocation>
        <location evidence="1 7 8">Cytoplasm</location>
    </subcellularLocation>
</comment>
<dbReference type="Pfam" id="PF08245">
    <property type="entry name" value="Mur_ligase_M"/>
    <property type="match status" value="1"/>
</dbReference>
<dbReference type="GO" id="GO:0005524">
    <property type="term" value="F:ATP binding"/>
    <property type="evidence" value="ECO:0007669"/>
    <property type="project" value="UniProtKB-UniRule"/>
</dbReference>
<feature type="binding site" evidence="7">
    <location>
        <begin position="120"/>
        <end position="126"/>
    </location>
    <ligand>
        <name>ATP</name>
        <dbReference type="ChEBI" id="CHEBI:30616"/>
    </ligand>
</feature>
<dbReference type="InterPro" id="IPR036615">
    <property type="entry name" value="Mur_ligase_C_dom_sf"/>
</dbReference>
<dbReference type="PANTHER" id="PTHR43692:SF1">
    <property type="entry name" value="UDP-N-ACETYLMURAMOYLALANINE--D-GLUTAMATE LIGASE"/>
    <property type="match status" value="1"/>
</dbReference>
<keyword evidence="4 7" id="KW-0436">Ligase</keyword>
<keyword evidence="5 7" id="KW-0547">Nucleotide-binding</keyword>
<evidence type="ECO:0000256" key="5">
    <source>
        <dbReference type="ARBA" id="ARBA00022741"/>
    </source>
</evidence>
<dbReference type="AlphaFoldDB" id="A0A0B7GYA8"/>
<dbReference type="GO" id="GO:0008360">
    <property type="term" value="P:regulation of cell shape"/>
    <property type="evidence" value="ECO:0007669"/>
    <property type="project" value="UniProtKB-KW"/>
</dbReference>
<evidence type="ECO:0000259" key="10">
    <source>
        <dbReference type="Pfam" id="PF08245"/>
    </source>
</evidence>
<name>A0A0B7GYA8_TREPH</name>
<evidence type="ECO:0000256" key="2">
    <source>
        <dbReference type="ARBA" id="ARBA00004752"/>
    </source>
</evidence>
<evidence type="ECO:0000256" key="3">
    <source>
        <dbReference type="ARBA" id="ARBA00022490"/>
    </source>
</evidence>
<dbReference type="Proteomes" id="UP000042527">
    <property type="component" value="Unassembled WGS sequence"/>
</dbReference>
<protein>
    <recommendedName>
        <fullName evidence="7 8">UDP-N-acetylmuramoylalanine--D-glutamate ligase</fullName>
        <ecNumber evidence="7 8">6.3.2.9</ecNumber>
    </recommendedName>
    <alternativeName>
        <fullName evidence="7">D-glutamic acid-adding enzyme</fullName>
    </alternativeName>
    <alternativeName>
        <fullName evidence="7">UDP-N-acetylmuramoyl-L-alanyl-D-glutamate synthetase</fullName>
    </alternativeName>
</protein>
<dbReference type="Pfam" id="PF21799">
    <property type="entry name" value="MurD-like_N"/>
    <property type="match status" value="1"/>
</dbReference>
<dbReference type="RefSeq" id="WP_044634559.1">
    <property type="nucleotide sequence ID" value="NZ_CDNC01000012.1"/>
</dbReference>
<reference evidence="12" key="1">
    <citation type="submission" date="2015-01" db="EMBL/GenBank/DDBJ databases">
        <authorList>
            <person name="Manzoor Shahid"/>
            <person name="Zubair Saima"/>
        </authorList>
    </citation>
    <scope>NUCLEOTIDE SEQUENCE [LARGE SCALE GENOMIC DNA]</scope>
    <source>
        <strain evidence="12">V1</strain>
    </source>
</reference>
<dbReference type="SUPFAM" id="SSF53623">
    <property type="entry name" value="MurD-like peptide ligases, catalytic domain"/>
    <property type="match status" value="1"/>
</dbReference>
<keyword evidence="6 7" id="KW-0067">ATP-binding</keyword>
<dbReference type="SUPFAM" id="SSF51984">
    <property type="entry name" value="MurCD N-terminal domain"/>
    <property type="match status" value="1"/>
</dbReference>
<evidence type="ECO:0000256" key="6">
    <source>
        <dbReference type="ARBA" id="ARBA00022840"/>
    </source>
</evidence>
<dbReference type="GO" id="GO:0008764">
    <property type="term" value="F:UDP-N-acetylmuramoylalanine-D-glutamate ligase activity"/>
    <property type="evidence" value="ECO:0007669"/>
    <property type="project" value="UniProtKB-UniRule"/>
</dbReference>
<dbReference type="EMBL" id="CDNC01000012">
    <property type="protein sequence ID" value="CEM61631.1"/>
    <property type="molecule type" value="Genomic_DNA"/>
</dbReference>
<dbReference type="SUPFAM" id="SSF53244">
    <property type="entry name" value="MurD-like peptide ligases, peptide-binding domain"/>
    <property type="match status" value="1"/>
</dbReference>
<dbReference type="InterPro" id="IPR013221">
    <property type="entry name" value="Mur_ligase_cen"/>
</dbReference>
<dbReference type="InterPro" id="IPR005762">
    <property type="entry name" value="MurD"/>
</dbReference>
<comment type="similarity">
    <text evidence="7">Belongs to the MurCDEF family.</text>
</comment>
<dbReference type="Gene3D" id="3.40.50.720">
    <property type="entry name" value="NAD(P)-binding Rossmann-like Domain"/>
    <property type="match status" value="1"/>
</dbReference>
<proteinExistence type="inferred from homology"/>
<evidence type="ECO:0000259" key="9">
    <source>
        <dbReference type="Pfam" id="PF02875"/>
    </source>
</evidence>
<keyword evidence="7 8" id="KW-0131">Cell cycle</keyword>
<comment type="function">
    <text evidence="7 8">Cell wall formation. Catalyzes the addition of glutamate to the nucleotide precursor UDP-N-acetylmuramoyl-L-alanine (UMA).</text>
</comment>
<dbReference type="GO" id="GO:0009252">
    <property type="term" value="P:peptidoglycan biosynthetic process"/>
    <property type="evidence" value="ECO:0007669"/>
    <property type="project" value="UniProtKB-UniRule"/>
</dbReference>
<keyword evidence="3 7" id="KW-0963">Cytoplasm</keyword>
<dbReference type="InterPro" id="IPR036565">
    <property type="entry name" value="Mur-like_cat_sf"/>
</dbReference>
<comment type="pathway">
    <text evidence="2 7 8">Cell wall biogenesis; peptidoglycan biosynthesis.</text>
</comment>
<keyword evidence="7 8" id="KW-0961">Cell wall biogenesis/degradation</keyword>
<dbReference type="GO" id="GO:0071555">
    <property type="term" value="P:cell wall organization"/>
    <property type="evidence" value="ECO:0007669"/>
    <property type="project" value="UniProtKB-KW"/>
</dbReference>
<sequence length="480" mass="52675">MIDSLDKIKGLRVTVMGLGLNGGGLASARFFAKHGAVVTVTDMKSEKDLEESVLQLKEYPSIRFVLGRHDVKDFESADLVIKNPAVKRAGNVYLDAAKHIESDVSVFLRLTDAPILAVTGSKGKSSTVSALQYGLQGMGFRSFLGGNITISPLDFLSETGKDTPVVLELSSWQLADLRGKKLLKPEVAVITPVMPDHQNWYGSMEAYVADKKLLYADQTPEEFCFCNYDDQWGKIFASETAAQVFWYSIKPLPENLCGAWLDKSGEAFFRLHAQAEPLRLLPNEIMVPGSILKENVMNAAAAIFLFVRKQRGSFADTALSDLELAAKLSAVMKTYPGLEHRLEFFYEQGGVRFYNDTTATVPEATAAALDAFTEKPVLICGGTDKKLDFTPIAEAAGKAKEIFLLAGTGTDLLAPLLEKKNIAYRGPFANLDDLLICVKDCVQAGDRVVFSPGATSFGMFQNEFDRGRQFKIKVQQIFTT</sequence>
<dbReference type="EC" id="6.3.2.9" evidence="7 8"/>
<dbReference type="Gene3D" id="3.40.1190.10">
    <property type="entry name" value="Mur-like, catalytic domain"/>
    <property type="match status" value="1"/>
</dbReference>
<dbReference type="UniPathway" id="UPA00219"/>
<dbReference type="OrthoDB" id="9809796at2"/>
<dbReference type="GO" id="GO:0005737">
    <property type="term" value="C:cytoplasm"/>
    <property type="evidence" value="ECO:0007669"/>
    <property type="project" value="UniProtKB-SubCell"/>
</dbReference>
<dbReference type="Pfam" id="PF02875">
    <property type="entry name" value="Mur_ligase_C"/>
    <property type="match status" value="1"/>
</dbReference>
<comment type="catalytic activity">
    <reaction evidence="7 8">
        <text>UDP-N-acetyl-alpha-D-muramoyl-L-alanine + D-glutamate + ATP = UDP-N-acetyl-alpha-D-muramoyl-L-alanyl-D-glutamate + ADP + phosphate + H(+)</text>
        <dbReference type="Rhea" id="RHEA:16429"/>
        <dbReference type="ChEBI" id="CHEBI:15378"/>
        <dbReference type="ChEBI" id="CHEBI:29986"/>
        <dbReference type="ChEBI" id="CHEBI:30616"/>
        <dbReference type="ChEBI" id="CHEBI:43474"/>
        <dbReference type="ChEBI" id="CHEBI:83898"/>
        <dbReference type="ChEBI" id="CHEBI:83900"/>
        <dbReference type="ChEBI" id="CHEBI:456216"/>
        <dbReference type="EC" id="6.3.2.9"/>
    </reaction>
</comment>